<reference evidence="6" key="2">
    <citation type="submission" date="2020-09" db="EMBL/GenBank/DDBJ databases">
        <authorList>
            <person name="Sun Q."/>
            <person name="Zhou Y."/>
        </authorList>
    </citation>
    <scope>NUCLEOTIDE SEQUENCE</scope>
    <source>
        <strain evidence="6">CGMCC 1.15762</strain>
    </source>
</reference>
<evidence type="ECO:0000313" key="6">
    <source>
        <dbReference type="EMBL" id="GGG72557.1"/>
    </source>
</evidence>
<evidence type="ECO:0000313" key="7">
    <source>
        <dbReference type="Proteomes" id="UP000617145"/>
    </source>
</evidence>
<dbReference type="SUPFAM" id="SSF46785">
    <property type="entry name" value="Winged helix' DNA-binding domain"/>
    <property type="match status" value="1"/>
</dbReference>
<protein>
    <submittedName>
        <fullName evidence="6">AsnC family transcriptional regulator</fullName>
    </submittedName>
</protein>
<dbReference type="Gene3D" id="1.10.10.10">
    <property type="entry name" value="Winged helix-like DNA-binding domain superfamily/Winged helix DNA-binding domain"/>
    <property type="match status" value="1"/>
</dbReference>
<keyword evidence="3" id="KW-0804">Transcription</keyword>
<dbReference type="InterPro" id="IPR036390">
    <property type="entry name" value="WH_DNA-bd_sf"/>
</dbReference>
<dbReference type="SUPFAM" id="SSF54909">
    <property type="entry name" value="Dimeric alpha+beta barrel"/>
    <property type="match status" value="1"/>
</dbReference>
<feature type="domain" description="HTH crp-type" evidence="5">
    <location>
        <begin position="1"/>
        <end position="66"/>
    </location>
</feature>
<dbReference type="Gene3D" id="3.30.70.920">
    <property type="match status" value="1"/>
</dbReference>
<accession>A0A8J2ZJQ5</accession>
<keyword evidence="7" id="KW-1185">Reference proteome</keyword>
<dbReference type="Pfam" id="PF13404">
    <property type="entry name" value="HTH_AsnC-type"/>
    <property type="match status" value="1"/>
</dbReference>
<evidence type="ECO:0000259" key="4">
    <source>
        <dbReference type="PROSITE" id="PS50956"/>
    </source>
</evidence>
<dbReference type="EMBL" id="BMJV01000004">
    <property type="protein sequence ID" value="GGG72557.1"/>
    <property type="molecule type" value="Genomic_DNA"/>
</dbReference>
<dbReference type="PANTHER" id="PTHR30154:SF34">
    <property type="entry name" value="TRANSCRIPTIONAL REGULATOR AZLB"/>
    <property type="match status" value="1"/>
</dbReference>
<dbReference type="InterPro" id="IPR019888">
    <property type="entry name" value="Tscrpt_reg_AsnC-like"/>
</dbReference>
<evidence type="ECO:0000259" key="5">
    <source>
        <dbReference type="PROSITE" id="PS51063"/>
    </source>
</evidence>
<evidence type="ECO:0000256" key="1">
    <source>
        <dbReference type="ARBA" id="ARBA00023015"/>
    </source>
</evidence>
<dbReference type="InterPro" id="IPR012318">
    <property type="entry name" value="HTH_CRP"/>
</dbReference>
<dbReference type="InterPro" id="IPR019887">
    <property type="entry name" value="Tscrpt_reg_AsnC/Lrp_C"/>
</dbReference>
<dbReference type="AlphaFoldDB" id="A0A8J2ZJQ5"/>
<dbReference type="PROSITE" id="PS51063">
    <property type="entry name" value="HTH_CRP_2"/>
    <property type="match status" value="1"/>
</dbReference>
<dbReference type="GO" id="GO:0043565">
    <property type="term" value="F:sequence-specific DNA binding"/>
    <property type="evidence" value="ECO:0007669"/>
    <property type="project" value="InterPro"/>
</dbReference>
<dbReference type="PROSITE" id="PS50956">
    <property type="entry name" value="HTH_ASNC_2"/>
    <property type="match status" value="1"/>
</dbReference>
<dbReference type="InterPro" id="IPR036388">
    <property type="entry name" value="WH-like_DNA-bd_sf"/>
</dbReference>
<dbReference type="Proteomes" id="UP000617145">
    <property type="component" value="Unassembled WGS sequence"/>
</dbReference>
<feature type="domain" description="HTH asnC-type" evidence="4">
    <location>
        <begin position="10"/>
        <end position="71"/>
    </location>
</feature>
<keyword evidence="2" id="KW-0238">DNA-binding</keyword>
<dbReference type="PRINTS" id="PR00033">
    <property type="entry name" value="HTHASNC"/>
</dbReference>
<dbReference type="PANTHER" id="PTHR30154">
    <property type="entry name" value="LEUCINE-RESPONSIVE REGULATORY PROTEIN"/>
    <property type="match status" value="1"/>
</dbReference>
<proteinExistence type="predicted"/>
<reference evidence="6" key="1">
    <citation type="journal article" date="2014" name="Int. J. Syst. Evol. Microbiol.">
        <title>Complete genome sequence of Corynebacterium casei LMG S-19264T (=DSM 44701T), isolated from a smear-ripened cheese.</title>
        <authorList>
            <consortium name="US DOE Joint Genome Institute (JGI-PGF)"/>
            <person name="Walter F."/>
            <person name="Albersmeier A."/>
            <person name="Kalinowski J."/>
            <person name="Ruckert C."/>
        </authorList>
    </citation>
    <scope>NUCLEOTIDE SEQUENCE</scope>
    <source>
        <strain evidence="6">CGMCC 1.15762</strain>
    </source>
</reference>
<dbReference type="GO" id="GO:0006355">
    <property type="term" value="P:regulation of DNA-templated transcription"/>
    <property type="evidence" value="ECO:0007669"/>
    <property type="project" value="InterPro"/>
</dbReference>
<dbReference type="InterPro" id="IPR000485">
    <property type="entry name" value="AsnC-type_HTH_dom"/>
</dbReference>
<dbReference type="Pfam" id="PF01037">
    <property type="entry name" value="AsnC_trans_reg"/>
    <property type="match status" value="1"/>
</dbReference>
<gene>
    <name evidence="6" type="ORF">GCM10011415_20800</name>
</gene>
<keyword evidence="1" id="KW-0805">Transcription regulation</keyword>
<dbReference type="GO" id="GO:0005829">
    <property type="term" value="C:cytosol"/>
    <property type="evidence" value="ECO:0007669"/>
    <property type="project" value="TreeGrafter"/>
</dbReference>
<evidence type="ECO:0000256" key="3">
    <source>
        <dbReference type="ARBA" id="ARBA00023163"/>
    </source>
</evidence>
<dbReference type="InterPro" id="IPR011008">
    <property type="entry name" value="Dimeric_a/b-barrel"/>
</dbReference>
<comment type="caution">
    <text evidence="6">The sequence shown here is derived from an EMBL/GenBank/DDBJ whole genome shotgun (WGS) entry which is preliminary data.</text>
</comment>
<evidence type="ECO:0000256" key="2">
    <source>
        <dbReference type="ARBA" id="ARBA00023125"/>
    </source>
</evidence>
<dbReference type="SMART" id="SM00344">
    <property type="entry name" value="HTH_ASNC"/>
    <property type="match status" value="1"/>
</dbReference>
<dbReference type="GO" id="GO:0043200">
    <property type="term" value="P:response to amino acid"/>
    <property type="evidence" value="ECO:0007669"/>
    <property type="project" value="TreeGrafter"/>
</dbReference>
<organism evidence="6 7">
    <name type="scientific">Salipiger pallidus</name>
    <dbReference type="NCBI Taxonomy" id="1775170"/>
    <lineage>
        <taxon>Bacteria</taxon>
        <taxon>Pseudomonadati</taxon>
        <taxon>Pseudomonadota</taxon>
        <taxon>Alphaproteobacteria</taxon>
        <taxon>Rhodobacterales</taxon>
        <taxon>Roseobacteraceae</taxon>
        <taxon>Salipiger</taxon>
    </lineage>
</organism>
<sequence length="159" mass="18035">MMCDAGEKVMDATDRKLLDQMQRNSKISIQTLADMIGVSTASVQRRMRSLRETGVIQREVAILDPKPLGIGITAIVAVELERDRLDQINTFKRKAREDRQVINCYCIAGDADFILVVMAEDMADYEAFTHRFFFADKNVRKFRTSIVVSTEKATSELPI</sequence>
<name>A0A8J2ZJQ5_9RHOB</name>